<organism evidence="2 3">
    <name type="scientific">Flavobacterium aciduliphilum</name>
    <dbReference type="NCBI Taxonomy" id="1101402"/>
    <lineage>
        <taxon>Bacteria</taxon>
        <taxon>Pseudomonadati</taxon>
        <taxon>Bacteroidota</taxon>
        <taxon>Flavobacteriia</taxon>
        <taxon>Flavobacteriales</taxon>
        <taxon>Flavobacteriaceae</taxon>
        <taxon>Flavobacterium</taxon>
    </lineage>
</organism>
<dbReference type="InterPro" id="IPR025245">
    <property type="entry name" value="DUF4197"/>
</dbReference>
<dbReference type="OrthoDB" id="5292580at2"/>
<dbReference type="RefSeq" id="WP_112113703.1">
    <property type="nucleotide sequence ID" value="NZ_QLSZ01000009.1"/>
</dbReference>
<dbReference type="Proteomes" id="UP000248840">
    <property type="component" value="Unassembled WGS sequence"/>
</dbReference>
<reference evidence="2 3" key="1">
    <citation type="submission" date="2018-06" db="EMBL/GenBank/DDBJ databases">
        <title>Genomic Encyclopedia of Archaeal and Bacterial Type Strains, Phase II (KMG-II): from individual species to whole genera.</title>
        <authorList>
            <person name="Goeker M."/>
        </authorList>
    </citation>
    <scope>NUCLEOTIDE SEQUENCE [LARGE SCALE GENOMIC DNA]</scope>
    <source>
        <strain evidence="2 3">DSM 25663</strain>
    </source>
</reference>
<evidence type="ECO:0000313" key="3">
    <source>
        <dbReference type="Proteomes" id="UP000248840"/>
    </source>
</evidence>
<feature type="signal peptide" evidence="1">
    <location>
        <begin position="1"/>
        <end position="19"/>
    </location>
</feature>
<dbReference type="EMBL" id="QLSZ01000009">
    <property type="protein sequence ID" value="RAR70865.1"/>
    <property type="molecule type" value="Genomic_DNA"/>
</dbReference>
<keyword evidence="3" id="KW-1185">Reference proteome</keyword>
<dbReference type="AlphaFoldDB" id="A0A328YE22"/>
<sequence length="248" mass="27095">MRKICLVVALLPFVVLSQAKKGTVKPKIKTSIPKITTPGTSSNPSASLDIATGLKEALQNGVSKEVTKLALEDGFFKNEAVKILMPEELTKMENTLRKLGMGNVVDQGVLTMNRAAEDAVKVATPIFMDAIKNMTITDAKSILFGNSNAATLYLQSSTHEALYQKFSPIVQESIAKVGADVVWNAMISKYNQIPLISKVNPDLTDYITKKTMDGVFKMIAVEEENIRKNLKSRTSSVLQNVFGLLNSK</sequence>
<accession>A0A328YE22</accession>
<comment type="caution">
    <text evidence="2">The sequence shown here is derived from an EMBL/GenBank/DDBJ whole genome shotgun (WGS) entry which is preliminary data.</text>
</comment>
<keyword evidence="1" id="KW-0732">Signal</keyword>
<evidence type="ECO:0000256" key="1">
    <source>
        <dbReference type="SAM" id="SignalP"/>
    </source>
</evidence>
<dbReference type="Pfam" id="PF13852">
    <property type="entry name" value="DUF4197"/>
    <property type="match status" value="1"/>
</dbReference>
<protein>
    <submittedName>
        <fullName evidence="2">Uncharacterized protein DUF4197</fullName>
    </submittedName>
</protein>
<proteinExistence type="predicted"/>
<gene>
    <name evidence="2" type="ORF">CLV55_109119</name>
</gene>
<feature type="chain" id="PRO_5016341630" evidence="1">
    <location>
        <begin position="20"/>
        <end position="248"/>
    </location>
</feature>
<name>A0A328YE22_9FLAO</name>
<evidence type="ECO:0000313" key="2">
    <source>
        <dbReference type="EMBL" id="RAR70865.1"/>
    </source>
</evidence>